<dbReference type="EMBL" id="VZQQ01000054">
    <property type="protein sequence ID" value="MBC8751428.1"/>
    <property type="molecule type" value="Genomic_DNA"/>
</dbReference>
<evidence type="ECO:0008006" key="3">
    <source>
        <dbReference type="Google" id="ProtNLM"/>
    </source>
</evidence>
<name>A0ABR7PYU7_9BURK</name>
<comment type="caution">
    <text evidence="1">The sequence shown here is derived from an EMBL/GenBank/DDBJ whole genome shotgun (WGS) entry which is preliminary data.</text>
</comment>
<dbReference type="Proteomes" id="UP000736373">
    <property type="component" value="Unassembled WGS sequence"/>
</dbReference>
<protein>
    <recommendedName>
        <fullName evidence="3">Tyr recombinase domain-containing protein</fullName>
    </recommendedName>
</protein>
<reference evidence="1 2" key="1">
    <citation type="submission" date="2019-09" db="EMBL/GenBank/DDBJ databases">
        <title>Paraburkholderia podalyriae sp. nov., A South African Podalyria-associated rhizobium.</title>
        <authorList>
            <person name="Mavima L."/>
            <person name="Beukes C.W."/>
            <person name="Palmer M."/>
            <person name="De Meyer S.E."/>
            <person name="James E.K."/>
            <person name="Maluk M."/>
            <person name="Avontuur J.R."/>
            <person name="Chan W.Y."/>
            <person name="Venter S.N."/>
            <person name="Steenkamp E.T."/>
        </authorList>
    </citation>
    <scope>NUCLEOTIDE SEQUENCE [LARGE SCALE GENOMIC DNA]</scope>
    <source>
        <strain evidence="1 2">WC7.3b</strain>
    </source>
</reference>
<accession>A0ABR7PYU7</accession>
<organism evidence="1 2">
    <name type="scientific">Paraburkholderia podalyriae</name>
    <dbReference type="NCBI Taxonomy" id="1938811"/>
    <lineage>
        <taxon>Bacteria</taxon>
        <taxon>Pseudomonadati</taxon>
        <taxon>Pseudomonadota</taxon>
        <taxon>Betaproteobacteria</taxon>
        <taxon>Burkholderiales</taxon>
        <taxon>Burkholderiaceae</taxon>
        <taxon>Paraburkholderia</taxon>
    </lineage>
</organism>
<keyword evidence="2" id="KW-1185">Reference proteome</keyword>
<sequence>MSKNKRNVFAQLPPNAYQVEPAGRDAILPTSAVNEYCLFDSQTWPLNPPESLKATTAGDHSVVISWSPIFERLPHGVANDLKIFAYIYVARPYLIGRPRIPDAVTIVTRVRALVTALCRLKEEKGFTSFRQLSLVTVVEYLRTARNLNQVKAAFLLLCHPNVGKFLAGRFFPFNATQLRRALQDAPPAPSPKVDSPEDILSMPKHGYQVLPAPLFLFFTIENQKILGNFLTLMGIAVRDADFDIRQAEEELACWGNFKNAFKSYVRLRKLTRGEPDTKKRDVLRVSLEKKFYKTYGFRVSALANFLDQAQMAGISQILLYTGMRYEEITLLQKGCLRSDAWGQSIYSTEVKRRKRSSQDVRPTAELFDKWVAIDILVDAIHVLETLCDVKDTKWLTATVNGNQSDRKEKVGPMGNTALNGRLKVSARQWHPGECLRAIRR</sequence>
<dbReference type="RefSeq" id="WP_187638356.1">
    <property type="nucleotide sequence ID" value="NZ_VZQQ01000054.1"/>
</dbReference>
<proteinExistence type="predicted"/>
<evidence type="ECO:0000313" key="1">
    <source>
        <dbReference type="EMBL" id="MBC8751428.1"/>
    </source>
</evidence>
<gene>
    <name evidence="1" type="ORF">F6X42_34310</name>
</gene>
<evidence type="ECO:0000313" key="2">
    <source>
        <dbReference type="Proteomes" id="UP000736373"/>
    </source>
</evidence>